<reference evidence="1 2" key="1">
    <citation type="submission" date="2019-09" db="EMBL/GenBank/DDBJ databases">
        <title>Whole genome sequencing of Microbacterium maritypicum.</title>
        <authorList>
            <person name="Lenchi N."/>
        </authorList>
    </citation>
    <scope>NUCLEOTIDE SEQUENCE [LARGE SCALE GENOMIC DNA]</scope>
    <source>
        <strain evidence="1 2">DSM 12512</strain>
    </source>
</reference>
<dbReference type="SUPFAM" id="SSF52980">
    <property type="entry name" value="Restriction endonuclease-like"/>
    <property type="match status" value="1"/>
</dbReference>
<name>A0AAD3X0Z3_MICMQ</name>
<dbReference type="RefSeq" id="WP_151486929.1">
    <property type="nucleotide sequence ID" value="NZ_BAAAIN010000001.1"/>
</dbReference>
<sequence>MLVLGVNADDKGAQLEALVRTILRGQGFEDVRLNVIRAGGNELDIVANLSTQVANSTHRTPLVGEAKAYATPINMPMWQRFLGKVFIERLSAPQTIGVMIALNGVNGNVYGSYRTLQEHSIMLLVGDDLIEHALSTSEISPMAVARENVKQQFRAEPIDLDIAYYGGAYRWVVRWSVDSYSVVDGHGHLLSSEALESLRGALLSEVSGELTATEEALALAEVLHDVHVETIGRLLSGEVVLTSAQGNEEIHQWLAQRPYCRLDHDRLTLIDPTDLDAQGVSSLFLDLFENKVSVRRLQFMVDGHHLPYLTRMIELLPDLQEGFALAAEDRAKLLSISAPFPSAWVAIARPNPLITVHRADETEAPDANVEASDLSAFWESVSGAIRADFSNPMLRGFLYDHLGVAEIEQATSYRYKSKTSVLGELEILVRDKIGRLEDGLAGEAGTRHLLIRALASAPEPWDHDHPEPLPLT</sequence>
<comment type="caution">
    <text evidence="1">The sequence shown here is derived from an EMBL/GenBank/DDBJ whole genome shotgun (WGS) entry which is preliminary data.</text>
</comment>
<evidence type="ECO:0000313" key="2">
    <source>
        <dbReference type="Proteomes" id="UP000436027"/>
    </source>
</evidence>
<proteinExistence type="predicted"/>
<dbReference type="Proteomes" id="UP000436027">
    <property type="component" value="Unassembled WGS sequence"/>
</dbReference>
<evidence type="ECO:0008006" key="3">
    <source>
        <dbReference type="Google" id="ProtNLM"/>
    </source>
</evidence>
<gene>
    <name evidence="1" type="ORF">F6W70_12815</name>
</gene>
<protein>
    <recommendedName>
        <fullName evidence="3">Restriction endonuclease type IV Mrr domain-containing protein</fullName>
    </recommendedName>
</protein>
<dbReference type="EMBL" id="WAAQ01000002">
    <property type="protein sequence ID" value="KAB1883490.1"/>
    <property type="molecule type" value="Genomic_DNA"/>
</dbReference>
<accession>A0AAD3X0Z3</accession>
<dbReference type="InterPro" id="IPR011335">
    <property type="entry name" value="Restrct_endonuc-II-like"/>
</dbReference>
<dbReference type="AlphaFoldDB" id="A0AAD3X0Z3"/>
<organism evidence="1 2">
    <name type="scientific">Microbacterium maritypicum</name>
    <name type="common">Microbacterium liquefaciens</name>
    <dbReference type="NCBI Taxonomy" id="33918"/>
    <lineage>
        <taxon>Bacteria</taxon>
        <taxon>Bacillati</taxon>
        <taxon>Actinomycetota</taxon>
        <taxon>Actinomycetes</taxon>
        <taxon>Micrococcales</taxon>
        <taxon>Microbacteriaceae</taxon>
        <taxon>Microbacterium</taxon>
    </lineage>
</organism>
<evidence type="ECO:0000313" key="1">
    <source>
        <dbReference type="EMBL" id="KAB1883490.1"/>
    </source>
</evidence>